<accession>A0A3D8VJX0</accession>
<dbReference type="PROSITE" id="PS51257">
    <property type="entry name" value="PROKAR_LIPOPROTEIN"/>
    <property type="match status" value="1"/>
</dbReference>
<keyword evidence="2" id="KW-0472">Membrane</keyword>
<evidence type="ECO:0008006" key="5">
    <source>
        <dbReference type="Google" id="ProtNLM"/>
    </source>
</evidence>
<dbReference type="Gene3D" id="1.25.40.10">
    <property type="entry name" value="Tetratricopeptide repeat domain"/>
    <property type="match status" value="1"/>
</dbReference>
<dbReference type="RefSeq" id="WP_115840875.1">
    <property type="nucleotide sequence ID" value="NZ_CP183976.1"/>
</dbReference>
<reference evidence="3 4" key="1">
    <citation type="submission" date="2018-08" db="EMBL/GenBank/DDBJ databases">
        <title>Lysobacter soli KCTC 22011, whole genome shotgun sequence.</title>
        <authorList>
            <person name="Zhang X."/>
            <person name="Feng G."/>
            <person name="Zhu H."/>
        </authorList>
    </citation>
    <scope>NUCLEOTIDE SEQUENCE [LARGE SCALE GENOMIC DNA]</scope>
    <source>
        <strain evidence="3 4">KCTC 22011</strain>
    </source>
</reference>
<feature type="region of interest" description="Disordered" evidence="1">
    <location>
        <begin position="372"/>
        <end position="403"/>
    </location>
</feature>
<organism evidence="3 4">
    <name type="scientific">Lysobacter soli</name>
    <dbReference type="NCBI Taxonomy" id="453783"/>
    <lineage>
        <taxon>Bacteria</taxon>
        <taxon>Pseudomonadati</taxon>
        <taxon>Pseudomonadota</taxon>
        <taxon>Gammaproteobacteria</taxon>
        <taxon>Lysobacterales</taxon>
        <taxon>Lysobacteraceae</taxon>
        <taxon>Lysobacter</taxon>
    </lineage>
</organism>
<evidence type="ECO:0000313" key="3">
    <source>
        <dbReference type="EMBL" id="RDY69657.1"/>
    </source>
</evidence>
<feature type="region of interest" description="Disordered" evidence="1">
    <location>
        <begin position="422"/>
        <end position="456"/>
    </location>
</feature>
<dbReference type="SUPFAM" id="SSF48452">
    <property type="entry name" value="TPR-like"/>
    <property type="match status" value="1"/>
</dbReference>
<gene>
    <name evidence="3" type="ORF">DX912_02640</name>
</gene>
<feature type="region of interest" description="Disordered" evidence="1">
    <location>
        <begin position="42"/>
        <end position="67"/>
    </location>
</feature>
<comment type="caution">
    <text evidence="3">The sequence shown here is derived from an EMBL/GenBank/DDBJ whole genome shotgun (WGS) entry which is preliminary data.</text>
</comment>
<feature type="compositionally biased region" description="Low complexity" evidence="1">
    <location>
        <begin position="422"/>
        <end position="435"/>
    </location>
</feature>
<proteinExistence type="predicted"/>
<dbReference type="InterPro" id="IPR011990">
    <property type="entry name" value="TPR-like_helical_dom_sf"/>
</dbReference>
<evidence type="ECO:0000313" key="4">
    <source>
        <dbReference type="Proteomes" id="UP000256829"/>
    </source>
</evidence>
<keyword evidence="2" id="KW-1133">Transmembrane helix</keyword>
<feature type="region of interest" description="Disordered" evidence="1">
    <location>
        <begin position="79"/>
        <end position="137"/>
    </location>
</feature>
<feature type="region of interest" description="Disordered" evidence="1">
    <location>
        <begin position="232"/>
        <end position="254"/>
    </location>
</feature>
<protein>
    <recommendedName>
        <fullName evidence="5">Tetratricopeptide repeat protein</fullName>
    </recommendedName>
</protein>
<feature type="transmembrane region" description="Helical" evidence="2">
    <location>
        <begin position="203"/>
        <end position="220"/>
    </location>
</feature>
<keyword evidence="4" id="KW-1185">Reference proteome</keyword>
<evidence type="ECO:0000256" key="1">
    <source>
        <dbReference type="SAM" id="MobiDB-lite"/>
    </source>
</evidence>
<dbReference type="EMBL" id="QTJR01000001">
    <property type="protein sequence ID" value="RDY69657.1"/>
    <property type="molecule type" value="Genomic_DNA"/>
</dbReference>
<feature type="compositionally biased region" description="Polar residues" evidence="1">
    <location>
        <begin position="119"/>
        <end position="133"/>
    </location>
</feature>
<sequence length="995" mass="106441">MDRIGERRTTHAERMRAVRWRFGAATVLLLAACARWPLSAVSNKDAPQPVPDAAHGGSELPSGAMAAGADRNDVLRTRATASRDPGASHRAAPRASIGASRRHAVPRVGAGRGREETVQRSASDVDSETSALTRGNRELSPEIVGGSVLTEVAPDAVAPPSEMAVPAAAGTEIRNTALHPVGAPAVADPRDEADAFQENNQQVWRWLAVMPATVLLLLIARRRMRPRRVRKMNTQRAELTGPRPSMPAPTSREAEKARVRMFSAREIYAPTHESHRGPWEAPVTTERGFAHRYEVDAHVGDGLLFVPGFEAHSFDAQVPSRAGEAVADPAALIAPMTTRPATMNVEDAHASVLPHAVLPLVFAVVAEPPAEAARQNDASFDRHVSRNTPGLRDTAPAPAMASPEAMAPAVAKMAEQGTVSDARVASATTAPASARPLEKDAKLASPQRAETTRSSGTTVLDPAEFFSNVARVPVAGVSDVAPAVTKPYAQPTVTQRPTAPQHDPVGEARRLVEAGDHLAALKHLEVAMQSAHPQDDVWMLAALCWWHVARADGSPKAYAKAADAIDRLLERDPSRAELWYRTGSCRLLQASGERGAAQRATLDLAVAALQRATVEGGRVDPLRTETLGDALFERAVAATDEHLVGRAQRMGEAVQVLRDAARSLRAPASPAAWKLQQALQAQASLLSGTEASRLRMEADAVLAAGAESATAQERVAWVAAKAENELAHAELAEGATRTLHLRAFRDNHRDLLTGPDASPELLLSWLELLALETAHLRGDAARSRFDEGEAILKRLDDLLPNDAHVALARARLLHRRAAQSSGSVRHAVLSEAIAGLMPMVERGDAPHLQIEVAELLLDRAAGASTTQAVGEYAGAETMAAGLLDHPVFAMAAARCVLQARLGQSSGTVEPRLCQQLEALAGDDVRARWLLAQAALRNGAPREACGHCEAAARSGMRLDQAFMQLWDQASRQWSATLHNPKDPAWMSNRQRLRSAT</sequence>
<keyword evidence="2" id="KW-0812">Transmembrane</keyword>
<evidence type="ECO:0000256" key="2">
    <source>
        <dbReference type="SAM" id="Phobius"/>
    </source>
</evidence>
<dbReference type="AlphaFoldDB" id="A0A3D8VJX0"/>
<dbReference type="Proteomes" id="UP000256829">
    <property type="component" value="Unassembled WGS sequence"/>
</dbReference>
<name>A0A3D8VJX0_9GAMM</name>